<gene>
    <name evidence="2" type="ORF">GCM10007140_03710</name>
</gene>
<proteinExistence type="predicted"/>
<evidence type="ECO:0000256" key="1">
    <source>
        <dbReference type="SAM" id="Phobius"/>
    </source>
</evidence>
<sequence length="82" mass="9378">MSSGDTKERDFLAPFLYADSFGYLHRVVESRASSRMNYMLFLLPYAVTFHAFLSDNDVMPVLDMDEVVLLVAHMSLAYDVYA</sequence>
<name>A0A917AJH9_9BACI</name>
<dbReference type="Proteomes" id="UP000605259">
    <property type="component" value="Unassembled WGS sequence"/>
</dbReference>
<accession>A0A917AJH9</accession>
<organism evidence="2 3">
    <name type="scientific">Priestia taiwanensis</name>
    <dbReference type="NCBI Taxonomy" id="1347902"/>
    <lineage>
        <taxon>Bacteria</taxon>
        <taxon>Bacillati</taxon>
        <taxon>Bacillota</taxon>
        <taxon>Bacilli</taxon>
        <taxon>Bacillales</taxon>
        <taxon>Bacillaceae</taxon>
        <taxon>Priestia</taxon>
    </lineage>
</organism>
<evidence type="ECO:0000313" key="2">
    <source>
        <dbReference type="EMBL" id="GGE56648.1"/>
    </source>
</evidence>
<keyword evidence="3" id="KW-1185">Reference proteome</keyword>
<feature type="transmembrane region" description="Helical" evidence="1">
    <location>
        <begin position="36"/>
        <end position="53"/>
    </location>
</feature>
<reference evidence="2" key="1">
    <citation type="journal article" date="2014" name="Int. J. Syst. Evol. Microbiol.">
        <title>Complete genome sequence of Corynebacterium casei LMG S-19264T (=DSM 44701T), isolated from a smear-ripened cheese.</title>
        <authorList>
            <consortium name="US DOE Joint Genome Institute (JGI-PGF)"/>
            <person name="Walter F."/>
            <person name="Albersmeier A."/>
            <person name="Kalinowski J."/>
            <person name="Ruckert C."/>
        </authorList>
    </citation>
    <scope>NUCLEOTIDE SEQUENCE</scope>
    <source>
        <strain evidence="2">CGMCC 1.12698</strain>
    </source>
</reference>
<comment type="caution">
    <text evidence="2">The sequence shown here is derived from an EMBL/GenBank/DDBJ whole genome shotgun (WGS) entry which is preliminary data.</text>
</comment>
<dbReference type="AlphaFoldDB" id="A0A917AJH9"/>
<keyword evidence="1" id="KW-0472">Membrane</keyword>
<protein>
    <submittedName>
        <fullName evidence="2">Uncharacterized protein</fullName>
    </submittedName>
</protein>
<dbReference type="EMBL" id="BMFK01000001">
    <property type="protein sequence ID" value="GGE56648.1"/>
    <property type="molecule type" value="Genomic_DNA"/>
</dbReference>
<evidence type="ECO:0000313" key="3">
    <source>
        <dbReference type="Proteomes" id="UP000605259"/>
    </source>
</evidence>
<keyword evidence="1" id="KW-1133">Transmembrane helix</keyword>
<keyword evidence="1" id="KW-0812">Transmembrane</keyword>
<reference evidence="2" key="2">
    <citation type="submission" date="2020-09" db="EMBL/GenBank/DDBJ databases">
        <authorList>
            <person name="Sun Q."/>
            <person name="Zhou Y."/>
        </authorList>
    </citation>
    <scope>NUCLEOTIDE SEQUENCE</scope>
    <source>
        <strain evidence="2">CGMCC 1.12698</strain>
    </source>
</reference>